<dbReference type="EMBL" id="GBXI01005647">
    <property type="protein sequence ID" value="JAD08645.1"/>
    <property type="molecule type" value="Transcribed_RNA"/>
</dbReference>
<reference evidence="2" key="1">
    <citation type="submission" date="2014-11" db="EMBL/GenBank/DDBJ databases">
        <authorList>
            <person name="Geib S."/>
        </authorList>
    </citation>
    <scope>NUCLEOTIDE SEQUENCE</scope>
</reference>
<name>A0A0A1XCH3_ZEUCU</name>
<feature type="non-terminal residue" evidence="2">
    <location>
        <position position="1"/>
    </location>
</feature>
<keyword evidence="1" id="KW-1133">Transmembrane helix</keyword>
<keyword evidence="1" id="KW-0472">Membrane</keyword>
<dbReference type="AlphaFoldDB" id="A0A0A1XCH3"/>
<feature type="transmembrane region" description="Helical" evidence="1">
    <location>
        <begin position="108"/>
        <end position="131"/>
    </location>
</feature>
<proteinExistence type="predicted"/>
<evidence type="ECO:0000313" key="2">
    <source>
        <dbReference type="EMBL" id="JAD08645.1"/>
    </source>
</evidence>
<evidence type="ECO:0000256" key="1">
    <source>
        <dbReference type="SAM" id="Phobius"/>
    </source>
</evidence>
<accession>A0A0A1XCH3</accession>
<organism evidence="2">
    <name type="scientific">Zeugodacus cucurbitae</name>
    <name type="common">Melon fruit fly</name>
    <name type="synonym">Bactrocera cucurbitae</name>
    <dbReference type="NCBI Taxonomy" id="28588"/>
    <lineage>
        <taxon>Eukaryota</taxon>
        <taxon>Metazoa</taxon>
        <taxon>Ecdysozoa</taxon>
        <taxon>Arthropoda</taxon>
        <taxon>Hexapoda</taxon>
        <taxon>Insecta</taxon>
        <taxon>Pterygota</taxon>
        <taxon>Neoptera</taxon>
        <taxon>Endopterygota</taxon>
        <taxon>Diptera</taxon>
        <taxon>Brachycera</taxon>
        <taxon>Muscomorpha</taxon>
        <taxon>Tephritoidea</taxon>
        <taxon>Tephritidae</taxon>
        <taxon>Zeugodacus</taxon>
        <taxon>Zeugodacus</taxon>
    </lineage>
</organism>
<keyword evidence="1" id="KW-0812">Transmembrane</keyword>
<protein>
    <submittedName>
        <fullName evidence="2">Uncharacterized protein</fullName>
    </submittedName>
</protein>
<reference evidence="2" key="2">
    <citation type="journal article" date="2015" name="Gigascience">
        <title>Reconstructing a comprehensive transcriptome assembly of a white-pupal translocated strain of the pest fruit fly Bactrocera cucurbitae.</title>
        <authorList>
            <person name="Sim S.B."/>
            <person name="Calla B."/>
            <person name="Hall B."/>
            <person name="DeRego T."/>
            <person name="Geib S.M."/>
        </authorList>
    </citation>
    <scope>NUCLEOTIDE SEQUENCE</scope>
</reference>
<gene>
    <name evidence="2" type="ORF">g.27790</name>
</gene>
<sequence length="137" mass="15660">SQFFSNNSSRATAVTAEQLRQRRRFRSPHSPSCLFFDLWAPHNTLTNNDTTICMIRSRGRRAGYLNFGWGREPSVISGVRQTNISIKGMGVFGWQVGKQEDERVDFSYLGFSLLPFSCYFIACSLLILTFVSKDIFK</sequence>